<accession>A0AAD4USD0</accession>
<gene>
    <name evidence="3" type="ORF">L3X38_000103</name>
</gene>
<feature type="region of interest" description="Disordered" evidence="2">
    <location>
        <begin position="32"/>
        <end position="74"/>
    </location>
</feature>
<feature type="compositionally biased region" description="Basic and acidic residues" evidence="2">
    <location>
        <begin position="52"/>
        <end position="67"/>
    </location>
</feature>
<proteinExistence type="predicted"/>
<comment type="caution">
    <text evidence="3">The sequence shown here is derived from an EMBL/GenBank/DDBJ whole genome shotgun (WGS) entry which is preliminary data.</text>
</comment>
<dbReference type="AlphaFoldDB" id="A0AAD4USD0"/>
<organism evidence="3 4">
    <name type="scientific">Prunus dulcis</name>
    <name type="common">Almond</name>
    <name type="synonym">Amygdalus dulcis</name>
    <dbReference type="NCBI Taxonomy" id="3755"/>
    <lineage>
        <taxon>Eukaryota</taxon>
        <taxon>Viridiplantae</taxon>
        <taxon>Streptophyta</taxon>
        <taxon>Embryophyta</taxon>
        <taxon>Tracheophyta</taxon>
        <taxon>Spermatophyta</taxon>
        <taxon>Magnoliopsida</taxon>
        <taxon>eudicotyledons</taxon>
        <taxon>Gunneridae</taxon>
        <taxon>Pentapetalae</taxon>
        <taxon>rosids</taxon>
        <taxon>fabids</taxon>
        <taxon>Rosales</taxon>
        <taxon>Rosaceae</taxon>
        <taxon>Amygdaloideae</taxon>
        <taxon>Amygdaleae</taxon>
        <taxon>Prunus</taxon>
    </lineage>
</organism>
<reference evidence="3 4" key="1">
    <citation type="journal article" date="2022" name="G3 (Bethesda)">
        <title>Whole-genome sequence and methylome profiling of the almond [Prunus dulcis (Mill.) D.A. Webb] cultivar 'Nonpareil'.</title>
        <authorList>
            <person name="D'Amico-Willman K.M."/>
            <person name="Ouma W.Z."/>
            <person name="Meulia T."/>
            <person name="Sideli G.M."/>
            <person name="Gradziel T.M."/>
            <person name="Fresnedo-Ramirez J."/>
        </authorList>
    </citation>
    <scope>NUCLEOTIDE SEQUENCE [LARGE SCALE GENOMIC DNA]</scope>
    <source>
        <strain evidence="3">Clone GOH B32 T37-40</strain>
    </source>
</reference>
<evidence type="ECO:0000313" key="4">
    <source>
        <dbReference type="Proteomes" id="UP001054821"/>
    </source>
</evidence>
<protein>
    <submittedName>
        <fullName evidence="3">Uncharacterized protein</fullName>
    </submittedName>
</protein>
<evidence type="ECO:0000256" key="2">
    <source>
        <dbReference type="SAM" id="MobiDB-lite"/>
    </source>
</evidence>
<dbReference type="EMBL" id="JAJFAZ020000060">
    <property type="protein sequence ID" value="KAI5311239.1"/>
    <property type="molecule type" value="Genomic_DNA"/>
</dbReference>
<evidence type="ECO:0000256" key="1">
    <source>
        <dbReference type="SAM" id="Coils"/>
    </source>
</evidence>
<keyword evidence="1" id="KW-0175">Coiled coil</keyword>
<name>A0AAD4USD0_PRUDU</name>
<keyword evidence="4" id="KW-1185">Reference proteome</keyword>
<sequence length="121" mass="14321">MNRADPASKRLAPRQPRLLPCRRKTHFRAQLAPSPIRPRRLSFTPHFAMPTEDSRDTQHYTPRDGTSRRKFSGDATLQAEVERLRDSITKISEKYEHLRCRNAELEHDYRALKRNQERTRA</sequence>
<feature type="coiled-coil region" evidence="1">
    <location>
        <begin position="81"/>
        <end position="115"/>
    </location>
</feature>
<dbReference type="Proteomes" id="UP001054821">
    <property type="component" value="Unassembled WGS sequence"/>
</dbReference>
<evidence type="ECO:0000313" key="3">
    <source>
        <dbReference type="EMBL" id="KAI5311239.1"/>
    </source>
</evidence>